<evidence type="ECO:0000313" key="2">
    <source>
        <dbReference type="EMBL" id="KAK3399911.1"/>
    </source>
</evidence>
<dbReference type="AlphaFoldDB" id="A0AAE0PHC3"/>
<accession>A0AAE0PHC3</accession>
<comment type="caution">
    <text evidence="2">The sequence shown here is derived from an EMBL/GenBank/DDBJ whole genome shotgun (WGS) entry which is preliminary data.</text>
</comment>
<dbReference type="EMBL" id="JAUTDP010000004">
    <property type="protein sequence ID" value="KAK3399911.1"/>
    <property type="molecule type" value="Genomic_DNA"/>
</dbReference>
<feature type="compositionally biased region" description="Basic residues" evidence="1">
    <location>
        <begin position="258"/>
        <end position="267"/>
    </location>
</feature>
<sequence length="300" mass="32849">MSQPTRILQRDTDELTPEEEDQLRKRLMFPRRSPPLQRQPSDAEPLVISSGSGTQNHHAGTSSAARTSLMKNLNLHTDDHVVPDEYDQQQPSSSSYCPNNMDHKHPHHLLNSSNKLLSHKPSTTSTATFSTAPSRPVASSTSNINMTNPFEDPSHIIETSPSGSSTPSTIASDAPTPQTTNGHKPISASHGPHPLCAIHSNTGLEGNTGLDGTVSAGFTAGTQSGLPIPGVTNKRVHTSTTVSSKRSHRSGRSTSSRLSRRVKKFPRTAKRAVRRFLRRIMRRKRQRKEKTTVTWTAPQV</sequence>
<feature type="compositionally biased region" description="Low complexity" evidence="1">
    <location>
        <begin position="159"/>
        <end position="169"/>
    </location>
</feature>
<feature type="compositionally biased region" description="Low complexity" evidence="1">
    <location>
        <begin position="109"/>
        <end position="134"/>
    </location>
</feature>
<feature type="region of interest" description="Disordered" evidence="1">
    <location>
        <begin position="221"/>
        <end position="267"/>
    </location>
</feature>
<evidence type="ECO:0000256" key="1">
    <source>
        <dbReference type="SAM" id="MobiDB-lite"/>
    </source>
</evidence>
<evidence type="ECO:0000313" key="3">
    <source>
        <dbReference type="Proteomes" id="UP001281003"/>
    </source>
</evidence>
<keyword evidence="3" id="KW-1185">Reference proteome</keyword>
<name>A0AAE0PHC3_SORBR</name>
<reference evidence="2" key="2">
    <citation type="submission" date="2023-07" db="EMBL/GenBank/DDBJ databases">
        <authorList>
            <consortium name="Lawrence Berkeley National Laboratory"/>
            <person name="Haridas S."/>
            <person name="Hensen N."/>
            <person name="Bonometti L."/>
            <person name="Westerberg I."/>
            <person name="Brannstrom I.O."/>
            <person name="Guillou S."/>
            <person name="Cros-Aarteil S."/>
            <person name="Calhoun S."/>
            <person name="Kuo A."/>
            <person name="Mondo S."/>
            <person name="Pangilinan J."/>
            <person name="Riley R."/>
            <person name="LaButti K."/>
            <person name="Andreopoulos B."/>
            <person name="Lipzen A."/>
            <person name="Chen C."/>
            <person name="Yanf M."/>
            <person name="Daum C."/>
            <person name="Ng V."/>
            <person name="Clum A."/>
            <person name="Steindorff A."/>
            <person name="Ohm R."/>
            <person name="Martin F."/>
            <person name="Silar P."/>
            <person name="Natvig D."/>
            <person name="Lalanne C."/>
            <person name="Gautier V."/>
            <person name="Ament-velasquez S.L."/>
            <person name="Kruys A."/>
            <person name="Hutchinson M.I."/>
            <person name="Powell A.J."/>
            <person name="Barry K."/>
            <person name="Miller A.N."/>
            <person name="Grigoriev I.V."/>
            <person name="Debuchy R."/>
            <person name="Gladieux P."/>
            <person name="Thoren M.H."/>
            <person name="Johannesson H."/>
        </authorList>
    </citation>
    <scope>NUCLEOTIDE SEQUENCE</scope>
    <source>
        <strain evidence="2">FGSC 1904</strain>
    </source>
</reference>
<dbReference type="Proteomes" id="UP001281003">
    <property type="component" value="Unassembled WGS sequence"/>
</dbReference>
<organism evidence="2 3">
    <name type="scientific">Sordaria brevicollis</name>
    <dbReference type="NCBI Taxonomy" id="83679"/>
    <lineage>
        <taxon>Eukaryota</taxon>
        <taxon>Fungi</taxon>
        <taxon>Dikarya</taxon>
        <taxon>Ascomycota</taxon>
        <taxon>Pezizomycotina</taxon>
        <taxon>Sordariomycetes</taxon>
        <taxon>Sordariomycetidae</taxon>
        <taxon>Sordariales</taxon>
        <taxon>Sordariaceae</taxon>
        <taxon>Sordaria</taxon>
    </lineage>
</organism>
<reference evidence="2" key="1">
    <citation type="journal article" date="2023" name="Mol. Phylogenet. Evol.">
        <title>Genome-scale phylogeny and comparative genomics of the fungal order Sordariales.</title>
        <authorList>
            <person name="Hensen N."/>
            <person name="Bonometti L."/>
            <person name="Westerberg I."/>
            <person name="Brannstrom I.O."/>
            <person name="Guillou S."/>
            <person name="Cros-Aarteil S."/>
            <person name="Calhoun S."/>
            <person name="Haridas S."/>
            <person name="Kuo A."/>
            <person name="Mondo S."/>
            <person name="Pangilinan J."/>
            <person name="Riley R."/>
            <person name="LaButti K."/>
            <person name="Andreopoulos B."/>
            <person name="Lipzen A."/>
            <person name="Chen C."/>
            <person name="Yan M."/>
            <person name="Daum C."/>
            <person name="Ng V."/>
            <person name="Clum A."/>
            <person name="Steindorff A."/>
            <person name="Ohm R.A."/>
            <person name="Martin F."/>
            <person name="Silar P."/>
            <person name="Natvig D.O."/>
            <person name="Lalanne C."/>
            <person name="Gautier V."/>
            <person name="Ament-Velasquez S.L."/>
            <person name="Kruys A."/>
            <person name="Hutchinson M.I."/>
            <person name="Powell A.J."/>
            <person name="Barry K."/>
            <person name="Miller A.N."/>
            <person name="Grigoriev I.V."/>
            <person name="Debuchy R."/>
            <person name="Gladieux P."/>
            <person name="Hiltunen Thoren M."/>
            <person name="Johannesson H."/>
        </authorList>
    </citation>
    <scope>NUCLEOTIDE SEQUENCE</scope>
    <source>
        <strain evidence="2">FGSC 1904</strain>
    </source>
</reference>
<proteinExistence type="predicted"/>
<feature type="compositionally biased region" description="Polar residues" evidence="1">
    <location>
        <begin position="88"/>
        <end position="98"/>
    </location>
</feature>
<feature type="compositionally biased region" description="Polar residues" evidence="1">
    <location>
        <begin position="137"/>
        <end position="148"/>
    </location>
</feature>
<feature type="compositionally biased region" description="Polar residues" evidence="1">
    <location>
        <begin position="49"/>
        <end position="71"/>
    </location>
</feature>
<feature type="compositionally biased region" description="Low complexity" evidence="1">
    <location>
        <begin position="30"/>
        <end position="40"/>
    </location>
</feature>
<protein>
    <submittedName>
        <fullName evidence="2">Uncharacterized protein</fullName>
    </submittedName>
</protein>
<gene>
    <name evidence="2" type="ORF">B0T20DRAFT_452062</name>
</gene>
<feature type="region of interest" description="Disordered" evidence="1">
    <location>
        <begin position="83"/>
        <end position="192"/>
    </location>
</feature>
<feature type="region of interest" description="Disordered" evidence="1">
    <location>
        <begin position="1"/>
        <end position="71"/>
    </location>
</feature>